<reference evidence="1 2" key="1">
    <citation type="journal article" date="2019" name="Sci. Rep.">
        <title>Orb-weaving spider Araneus ventricosus genome elucidates the spidroin gene catalogue.</title>
        <authorList>
            <person name="Kono N."/>
            <person name="Nakamura H."/>
            <person name="Ohtoshi R."/>
            <person name="Moran D.A.P."/>
            <person name="Shinohara A."/>
            <person name="Yoshida Y."/>
            <person name="Fujiwara M."/>
            <person name="Mori M."/>
            <person name="Tomita M."/>
            <person name="Arakawa K."/>
        </authorList>
    </citation>
    <scope>NUCLEOTIDE SEQUENCE [LARGE SCALE GENOMIC DNA]</scope>
</reference>
<evidence type="ECO:0000313" key="1">
    <source>
        <dbReference type="EMBL" id="GBM58552.1"/>
    </source>
</evidence>
<evidence type="ECO:0000313" key="2">
    <source>
        <dbReference type="Proteomes" id="UP000499080"/>
    </source>
</evidence>
<dbReference type="EMBL" id="BGPR01001639">
    <property type="protein sequence ID" value="GBM58552.1"/>
    <property type="molecule type" value="Genomic_DNA"/>
</dbReference>
<dbReference type="OrthoDB" id="407509at2759"/>
<keyword evidence="2" id="KW-1185">Reference proteome</keyword>
<protein>
    <submittedName>
        <fullName evidence="1">Uncharacterized protein</fullName>
    </submittedName>
</protein>
<proteinExistence type="predicted"/>
<gene>
    <name evidence="1" type="ORF">AVEN_255332_1</name>
</gene>
<organism evidence="1 2">
    <name type="scientific">Araneus ventricosus</name>
    <name type="common">Orbweaver spider</name>
    <name type="synonym">Epeira ventricosa</name>
    <dbReference type="NCBI Taxonomy" id="182803"/>
    <lineage>
        <taxon>Eukaryota</taxon>
        <taxon>Metazoa</taxon>
        <taxon>Ecdysozoa</taxon>
        <taxon>Arthropoda</taxon>
        <taxon>Chelicerata</taxon>
        <taxon>Arachnida</taxon>
        <taxon>Araneae</taxon>
        <taxon>Araneomorphae</taxon>
        <taxon>Entelegynae</taxon>
        <taxon>Araneoidea</taxon>
        <taxon>Araneidae</taxon>
        <taxon>Araneus</taxon>
    </lineage>
</organism>
<accession>A0A4Y2GX09</accession>
<sequence length="137" mass="15294">MFISIPPILDTDGIKYTPLGKANAFKHSLENSSQENPKPYFNLHINEVNNSVSSYFNNLTKSSTLDLISSQELINLIKKINTHKATGPDDVTNKAIRMLTLNAVTHLQFSNFPSKFSMPYLRTLPGCLENCSCAYVP</sequence>
<dbReference type="AlphaFoldDB" id="A0A4Y2GX09"/>
<dbReference type="Proteomes" id="UP000499080">
    <property type="component" value="Unassembled WGS sequence"/>
</dbReference>
<comment type="caution">
    <text evidence="1">The sequence shown here is derived from an EMBL/GenBank/DDBJ whole genome shotgun (WGS) entry which is preliminary data.</text>
</comment>
<name>A0A4Y2GX09_ARAVE</name>